<organism evidence="2 3">
    <name type="scientific">Puccinia graminis f. sp. tritici (strain CRL 75-36-700-3 / race SCCL)</name>
    <name type="common">Black stem rust fungus</name>
    <dbReference type="NCBI Taxonomy" id="418459"/>
    <lineage>
        <taxon>Eukaryota</taxon>
        <taxon>Fungi</taxon>
        <taxon>Dikarya</taxon>
        <taxon>Basidiomycota</taxon>
        <taxon>Pucciniomycotina</taxon>
        <taxon>Pucciniomycetes</taxon>
        <taxon>Pucciniales</taxon>
        <taxon>Pucciniaceae</taxon>
        <taxon>Puccinia</taxon>
    </lineage>
</organism>
<dbReference type="Proteomes" id="UP000008783">
    <property type="component" value="Unassembled WGS sequence"/>
</dbReference>
<dbReference type="AlphaFoldDB" id="H6QPJ9"/>
<proteinExistence type="predicted"/>
<feature type="region of interest" description="Disordered" evidence="1">
    <location>
        <begin position="486"/>
        <end position="569"/>
    </location>
</feature>
<keyword evidence="3" id="KW-1185">Reference proteome</keyword>
<protein>
    <submittedName>
        <fullName evidence="2">Uncharacterized protein</fullName>
    </submittedName>
</protein>
<accession>H6QPJ9</accession>
<dbReference type="InParanoid" id="H6QPJ9"/>
<evidence type="ECO:0000313" key="3">
    <source>
        <dbReference type="Proteomes" id="UP000008783"/>
    </source>
</evidence>
<dbReference type="EMBL" id="DS178265">
    <property type="protein sequence ID" value="EHS63884.1"/>
    <property type="molecule type" value="Genomic_DNA"/>
</dbReference>
<sequence length="569" mass="64711">MSLNTINSSSGGNPTDHQNQENSAVPMFTLQNVQEMISSALSRQAESLNPAFQLMQKEIEARKLNNAPNSPKSQRAQSEPPSTTSKTPAKKKAGPQASTSPKKIPKKKPSQMVTKDFPPDFQATKECLYVHIRLLWGLVETSSVPPQANEEHICSFCTKFSTLDQVQRHFEDSHAAHLIARSDILTLKDARAGKIKVGQNLIHINDGHIVYIHANLAKLVIRCWGPNLDEGPESLFNSACWIAALTGFQQIAIAGAYNFLNFDHKYKDDMLLFIRAYNHYVHHVLAQKYHAECKKPGSNQESIKVHKASTNRRRLRDARLNFALINEYPKRYTRIIEDVTSHSEDEWDGEGECFAIKTLGYRSNSANIFFRRLDLAMKAIKIATGKTSRMRLRKLPATPIISSFSKVPQQLPLDFYSCKWILDLPTGQQRIIPDFSSVAFLPDPSNSLFARNHPNYDEDEKLSDRAFNKKYLDKAIKYYRMKEIVEEEETDNEDDPVEEDDEDANVQGEGVDPKTQNDANYLADGDWGNQYDEEEGETDEEGEDEDEDMEDHEKEGIDENYEEFDDVEV</sequence>
<feature type="region of interest" description="Disordered" evidence="1">
    <location>
        <begin position="64"/>
        <end position="118"/>
    </location>
</feature>
<dbReference type="GeneID" id="13543190"/>
<feature type="compositionally biased region" description="Polar residues" evidence="1">
    <location>
        <begin position="66"/>
        <end position="79"/>
    </location>
</feature>
<dbReference type="KEGG" id="pgr:PGTG_20866"/>
<feature type="region of interest" description="Disordered" evidence="1">
    <location>
        <begin position="1"/>
        <end position="24"/>
    </location>
</feature>
<feature type="compositionally biased region" description="Acidic residues" evidence="1">
    <location>
        <begin position="558"/>
        <end position="569"/>
    </location>
</feature>
<reference evidence="3" key="1">
    <citation type="journal article" date="2011" name="Proc. Natl. Acad. Sci. U.S.A.">
        <title>Obligate biotrophy features unraveled by the genomic analysis of rust fungi.</title>
        <authorList>
            <person name="Duplessis S."/>
            <person name="Cuomo C.A."/>
            <person name="Lin Y.-C."/>
            <person name="Aerts A."/>
            <person name="Tisserant E."/>
            <person name="Veneault-Fourrey C."/>
            <person name="Joly D.L."/>
            <person name="Hacquard S."/>
            <person name="Amselem J."/>
            <person name="Cantarel B.L."/>
            <person name="Chiu R."/>
            <person name="Coutinho P.M."/>
            <person name="Feau N."/>
            <person name="Field M."/>
            <person name="Frey P."/>
            <person name="Gelhaye E."/>
            <person name="Goldberg J."/>
            <person name="Grabherr M.G."/>
            <person name="Kodira C.D."/>
            <person name="Kohler A."/>
            <person name="Kuees U."/>
            <person name="Lindquist E.A."/>
            <person name="Lucas S.M."/>
            <person name="Mago R."/>
            <person name="Mauceli E."/>
            <person name="Morin E."/>
            <person name="Murat C."/>
            <person name="Pangilinan J.L."/>
            <person name="Park R."/>
            <person name="Pearson M."/>
            <person name="Quesneville H."/>
            <person name="Rouhier N."/>
            <person name="Sakthikumar S."/>
            <person name="Salamov A.A."/>
            <person name="Schmutz J."/>
            <person name="Selles B."/>
            <person name="Shapiro H."/>
            <person name="Tanguay P."/>
            <person name="Tuskan G.A."/>
            <person name="Henrissat B."/>
            <person name="Van de Peer Y."/>
            <person name="Rouze P."/>
            <person name="Ellis J.G."/>
            <person name="Dodds P.N."/>
            <person name="Schein J.E."/>
            <person name="Zhong S."/>
            <person name="Hamelin R.C."/>
            <person name="Grigoriev I.V."/>
            <person name="Szabo L.J."/>
            <person name="Martin F."/>
        </authorList>
    </citation>
    <scope>NUCLEOTIDE SEQUENCE [LARGE SCALE GENOMIC DNA]</scope>
    <source>
        <strain evidence="3">CRL 75-36-700-3 / race SCCL</strain>
    </source>
</reference>
<dbReference type="HOGENOM" id="CLU_020173_0_0_1"/>
<feature type="compositionally biased region" description="Acidic residues" evidence="1">
    <location>
        <begin position="531"/>
        <end position="550"/>
    </location>
</feature>
<name>H6QPJ9_PUCGT</name>
<evidence type="ECO:0000313" key="2">
    <source>
        <dbReference type="EMBL" id="EHS63884.1"/>
    </source>
</evidence>
<gene>
    <name evidence="2" type="ORF">PGTG_20866</name>
</gene>
<dbReference type="RefSeq" id="XP_003890579.1">
    <property type="nucleotide sequence ID" value="XM_003890530.1"/>
</dbReference>
<evidence type="ECO:0000256" key="1">
    <source>
        <dbReference type="SAM" id="MobiDB-lite"/>
    </source>
</evidence>
<dbReference type="VEuPathDB" id="FungiDB:PGTG_20866"/>
<dbReference type="OrthoDB" id="2506854at2759"/>
<feature type="compositionally biased region" description="Acidic residues" evidence="1">
    <location>
        <begin position="486"/>
        <end position="504"/>
    </location>
</feature>